<dbReference type="OrthoDB" id="757282at2759"/>
<evidence type="ECO:0000313" key="6">
    <source>
        <dbReference type="EMBL" id="KQJ89843.1"/>
    </source>
</evidence>
<dbReference type="InterPro" id="IPR036388">
    <property type="entry name" value="WH-like_DNA-bd_sf"/>
</dbReference>
<dbReference type="AlphaFoldDB" id="I1IPD6"/>
<evidence type="ECO:0000256" key="2">
    <source>
        <dbReference type="ARBA" id="ARBA00022679"/>
    </source>
</evidence>
<dbReference type="InterPro" id="IPR012967">
    <property type="entry name" value="COMT_dimerisation"/>
</dbReference>
<dbReference type="GO" id="GO:0046983">
    <property type="term" value="F:protein dimerization activity"/>
    <property type="evidence" value="ECO:0007669"/>
    <property type="project" value="InterPro"/>
</dbReference>
<dbReference type="HOGENOM" id="CLU_005533_7_0_1"/>
<proteinExistence type="predicted"/>
<dbReference type="SUPFAM" id="SSF46785">
    <property type="entry name" value="Winged helix' DNA-binding domain"/>
    <property type="match status" value="1"/>
</dbReference>
<accession>I1IPD6</accession>
<keyword evidence="3" id="KW-0949">S-adenosyl-L-methionine</keyword>
<dbReference type="InterPro" id="IPR016461">
    <property type="entry name" value="COMT-like"/>
</dbReference>
<evidence type="ECO:0000256" key="3">
    <source>
        <dbReference type="ARBA" id="ARBA00022691"/>
    </source>
</evidence>
<dbReference type="Gene3D" id="3.40.50.150">
    <property type="entry name" value="Vaccinia Virus protein VP39"/>
    <property type="match status" value="1"/>
</dbReference>
<dbReference type="RefSeq" id="XP_003577989.1">
    <property type="nucleotide sequence ID" value="XM_003577941.4"/>
</dbReference>
<dbReference type="EnsemblPlants" id="KQJ89843">
    <property type="protein sequence ID" value="KQJ89843"/>
    <property type="gene ID" value="BRADI_4g28057v3"/>
</dbReference>
<dbReference type="KEGG" id="bdi:100822684"/>
<evidence type="ECO:0008006" key="9">
    <source>
        <dbReference type="Google" id="ProtNLM"/>
    </source>
</evidence>
<evidence type="ECO:0000313" key="7">
    <source>
        <dbReference type="EnsemblPlants" id="KQJ89843"/>
    </source>
</evidence>
<keyword evidence="1" id="KW-0489">Methyltransferase</keyword>
<keyword evidence="2" id="KW-0808">Transferase</keyword>
<evidence type="ECO:0000259" key="5">
    <source>
        <dbReference type="Pfam" id="PF08100"/>
    </source>
</evidence>
<dbReference type="FunFam" id="3.40.50.150:FF:000206">
    <property type="entry name" value="O-methyltransferase ZRP4"/>
    <property type="match status" value="1"/>
</dbReference>
<gene>
    <name evidence="7" type="primary">LOC100822684</name>
    <name evidence="6" type="ORF">BRADI_4g28057v3</name>
</gene>
<feature type="domain" description="O-methyltransferase C-terminal" evidence="4">
    <location>
        <begin position="159"/>
        <end position="359"/>
    </location>
</feature>
<dbReference type="EMBL" id="CM000883">
    <property type="protein sequence ID" value="KQJ89843.1"/>
    <property type="molecule type" value="Genomic_DNA"/>
</dbReference>
<dbReference type="Gene3D" id="1.10.10.10">
    <property type="entry name" value="Winged helix-like DNA-binding domain superfamily/Winged helix DNA-binding domain"/>
    <property type="match status" value="1"/>
</dbReference>
<dbReference type="GO" id="GO:0008757">
    <property type="term" value="F:S-adenosylmethionine-dependent methyltransferase activity"/>
    <property type="evidence" value="ECO:0000318"/>
    <property type="project" value="GO_Central"/>
</dbReference>
<sequence length="378" mass="39534">MGLKLLAEVSPQDLLVALAELHNHTIGYVKSMALKCAVDLGIPAAIHRRGGSATLAEIASDASVHPARLPDIKRVMELLSASGIFTAKPADQGGSGAVVYGLTTAGRFLVGYRNISPVVPFLTNPLVVSSFFSMSDWLRSEPTTAAAAAGAGSSSGSGSLFELAHGCAQAEMASKDAALNGVLNESMAADSQLFLEVVIFDKGRIFRGLSSLVDVGGGNGAGTQVIAKAFPRIKCTVLDLPHVVGQQAAAGAAGEGNLQFVAGDMFESVPSANAALLKNVLNHWGHDDCVKILARCKEAIPARNAGGKVIIIDMVRGSVLGDSKVSEMEAIQNMFMMYVNGAERDESEWKAIFSDAGFSDDYKIMPVLGPLSVIEIYP</sequence>
<dbReference type="PIRSF" id="PIRSF005739">
    <property type="entry name" value="O-mtase"/>
    <property type="match status" value="1"/>
</dbReference>
<dbReference type="PANTHER" id="PTHR11746">
    <property type="entry name" value="O-METHYLTRANSFERASE"/>
    <property type="match status" value="1"/>
</dbReference>
<dbReference type="Pfam" id="PF08100">
    <property type="entry name" value="Dimerisation"/>
    <property type="match status" value="1"/>
</dbReference>
<dbReference type="SUPFAM" id="SSF53335">
    <property type="entry name" value="S-adenosyl-L-methionine-dependent methyltransferases"/>
    <property type="match status" value="1"/>
</dbReference>
<dbReference type="Proteomes" id="UP000008810">
    <property type="component" value="Chromosome 4"/>
</dbReference>
<dbReference type="GO" id="GO:0008171">
    <property type="term" value="F:O-methyltransferase activity"/>
    <property type="evidence" value="ECO:0000318"/>
    <property type="project" value="GO_Central"/>
</dbReference>
<feature type="domain" description="O-methyltransferase dimerisation" evidence="5">
    <location>
        <begin position="24"/>
        <end position="110"/>
    </location>
</feature>
<dbReference type="Pfam" id="PF00891">
    <property type="entry name" value="Methyltransf_2"/>
    <property type="match status" value="1"/>
</dbReference>
<name>I1IPD6_BRADI</name>
<reference evidence="6 7" key="1">
    <citation type="journal article" date="2010" name="Nature">
        <title>Genome sequencing and analysis of the model grass Brachypodium distachyon.</title>
        <authorList>
            <consortium name="International Brachypodium Initiative"/>
        </authorList>
    </citation>
    <scope>NUCLEOTIDE SEQUENCE [LARGE SCALE GENOMIC DNA]</scope>
    <source>
        <strain evidence="6 7">Bd21</strain>
    </source>
</reference>
<organism evidence="6">
    <name type="scientific">Brachypodium distachyon</name>
    <name type="common">Purple false brome</name>
    <name type="synonym">Trachynia distachya</name>
    <dbReference type="NCBI Taxonomy" id="15368"/>
    <lineage>
        <taxon>Eukaryota</taxon>
        <taxon>Viridiplantae</taxon>
        <taxon>Streptophyta</taxon>
        <taxon>Embryophyta</taxon>
        <taxon>Tracheophyta</taxon>
        <taxon>Spermatophyta</taxon>
        <taxon>Magnoliopsida</taxon>
        <taxon>Liliopsida</taxon>
        <taxon>Poales</taxon>
        <taxon>Poaceae</taxon>
        <taxon>BOP clade</taxon>
        <taxon>Pooideae</taxon>
        <taxon>Stipodae</taxon>
        <taxon>Brachypodieae</taxon>
        <taxon>Brachypodium</taxon>
    </lineage>
</organism>
<keyword evidence="8" id="KW-1185">Reference proteome</keyword>
<dbReference type="FunCoup" id="I1IPD6">
    <property type="interactions" value="196"/>
</dbReference>
<dbReference type="eggNOG" id="KOG3178">
    <property type="taxonomic scope" value="Eukaryota"/>
</dbReference>
<dbReference type="InterPro" id="IPR029063">
    <property type="entry name" value="SAM-dependent_MTases_sf"/>
</dbReference>
<dbReference type="PROSITE" id="PS51683">
    <property type="entry name" value="SAM_OMT_II"/>
    <property type="match status" value="1"/>
</dbReference>
<dbReference type="GeneID" id="100822684"/>
<dbReference type="InterPro" id="IPR036390">
    <property type="entry name" value="WH_DNA-bd_sf"/>
</dbReference>
<reference evidence="7" key="3">
    <citation type="submission" date="2018-08" db="UniProtKB">
        <authorList>
            <consortium name="EnsemblPlants"/>
        </authorList>
    </citation>
    <scope>IDENTIFICATION</scope>
    <source>
        <strain evidence="7">cv. Bd21</strain>
    </source>
</reference>
<dbReference type="OMA" id="MEAIQNM"/>
<evidence type="ECO:0000256" key="1">
    <source>
        <dbReference type="ARBA" id="ARBA00022603"/>
    </source>
</evidence>
<dbReference type="InterPro" id="IPR001077">
    <property type="entry name" value="COMT_C"/>
</dbReference>
<evidence type="ECO:0000259" key="4">
    <source>
        <dbReference type="Pfam" id="PF00891"/>
    </source>
</evidence>
<dbReference type="Gramene" id="KQJ89843">
    <property type="protein sequence ID" value="KQJ89843"/>
    <property type="gene ID" value="BRADI_4g28057v3"/>
</dbReference>
<dbReference type="GO" id="GO:0032259">
    <property type="term" value="P:methylation"/>
    <property type="evidence" value="ECO:0000318"/>
    <property type="project" value="GO_Central"/>
</dbReference>
<reference evidence="6" key="2">
    <citation type="submission" date="2017-06" db="EMBL/GenBank/DDBJ databases">
        <title>WGS assembly of Brachypodium distachyon.</title>
        <authorList>
            <consortium name="The International Brachypodium Initiative"/>
            <person name="Lucas S."/>
            <person name="Harmon-Smith M."/>
            <person name="Lail K."/>
            <person name="Tice H."/>
            <person name="Grimwood J."/>
            <person name="Bruce D."/>
            <person name="Barry K."/>
            <person name="Shu S."/>
            <person name="Lindquist E."/>
            <person name="Wang M."/>
            <person name="Pitluck S."/>
            <person name="Vogel J.P."/>
            <person name="Garvin D.F."/>
            <person name="Mockler T.C."/>
            <person name="Schmutz J."/>
            <person name="Rokhsar D."/>
            <person name="Bevan M.W."/>
        </authorList>
    </citation>
    <scope>NUCLEOTIDE SEQUENCE</scope>
    <source>
        <strain evidence="6">Bd21</strain>
    </source>
</reference>
<evidence type="ECO:0000313" key="8">
    <source>
        <dbReference type="Proteomes" id="UP000008810"/>
    </source>
</evidence>
<protein>
    <recommendedName>
        <fullName evidence="9">O-methyltransferase domain-containing protein</fullName>
    </recommendedName>
</protein>